<feature type="compositionally biased region" description="Low complexity" evidence="1">
    <location>
        <begin position="393"/>
        <end position="413"/>
    </location>
</feature>
<accession>A0AAN6GUN1</accession>
<evidence type="ECO:0000313" key="2">
    <source>
        <dbReference type="EMBL" id="KAK0557669.1"/>
    </source>
</evidence>
<feature type="compositionally biased region" description="Low complexity" evidence="1">
    <location>
        <begin position="555"/>
        <end position="566"/>
    </location>
</feature>
<evidence type="ECO:0000313" key="3">
    <source>
        <dbReference type="Proteomes" id="UP001176517"/>
    </source>
</evidence>
<feature type="compositionally biased region" description="Basic and acidic residues" evidence="1">
    <location>
        <begin position="644"/>
        <end position="653"/>
    </location>
</feature>
<feature type="region of interest" description="Disordered" evidence="1">
    <location>
        <begin position="71"/>
        <end position="238"/>
    </location>
</feature>
<feature type="compositionally biased region" description="Polar residues" evidence="1">
    <location>
        <begin position="83"/>
        <end position="95"/>
    </location>
</feature>
<evidence type="ECO:0000256" key="1">
    <source>
        <dbReference type="SAM" id="MobiDB-lite"/>
    </source>
</evidence>
<reference evidence="2" key="1">
    <citation type="journal article" date="2023" name="PhytoFront">
        <title>Draft Genome Resources of Seven Strains of Tilletia horrida, Causal Agent of Kernel Smut of Rice.</title>
        <authorList>
            <person name="Khanal S."/>
            <person name="Antony Babu S."/>
            <person name="Zhou X.G."/>
        </authorList>
    </citation>
    <scope>NUCLEOTIDE SEQUENCE</scope>
    <source>
        <strain evidence="2">TX6</strain>
    </source>
</reference>
<name>A0AAN6GUN1_9BASI</name>
<feature type="compositionally biased region" description="Polar residues" evidence="1">
    <location>
        <begin position="415"/>
        <end position="425"/>
    </location>
</feature>
<gene>
    <name evidence="2" type="ORF">OC846_000236</name>
</gene>
<dbReference type="AlphaFoldDB" id="A0AAN6GUN1"/>
<protein>
    <submittedName>
        <fullName evidence="2">Uncharacterized protein</fullName>
    </submittedName>
</protein>
<dbReference type="EMBL" id="JAPDMZ010000003">
    <property type="protein sequence ID" value="KAK0557669.1"/>
    <property type="molecule type" value="Genomic_DNA"/>
</dbReference>
<feature type="region of interest" description="Disordered" evidence="1">
    <location>
        <begin position="365"/>
        <end position="490"/>
    </location>
</feature>
<feature type="compositionally biased region" description="Polar residues" evidence="1">
    <location>
        <begin position="465"/>
        <end position="475"/>
    </location>
</feature>
<feature type="region of interest" description="Disordered" evidence="1">
    <location>
        <begin position="322"/>
        <end position="342"/>
    </location>
</feature>
<feature type="compositionally biased region" description="Polar residues" evidence="1">
    <location>
        <begin position="579"/>
        <end position="588"/>
    </location>
</feature>
<comment type="caution">
    <text evidence="2">The sequence shown here is derived from an EMBL/GenBank/DDBJ whole genome shotgun (WGS) entry which is preliminary data.</text>
</comment>
<organism evidence="2 3">
    <name type="scientific">Tilletia horrida</name>
    <dbReference type="NCBI Taxonomy" id="155126"/>
    <lineage>
        <taxon>Eukaryota</taxon>
        <taxon>Fungi</taxon>
        <taxon>Dikarya</taxon>
        <taxon>Basidiomycota</taxon>
        <taxon>Ustilaginomycotina</taxon>
        <taxon>Exobasidiomycetes</taxon>
        <taxon>Tilletiales</taxon>
        <taxon>Tilletiaceae</taxon>
        <taxon>Tilletia</taxon>
    </lineage>
</organism>
<feature type="compositionally biased region" description="Polar residues" evidence="1">
    <location>
        <begin position="114"/>
        <end position="126"/>
    </location>
</feature>
<proteinExistence type="predicted"/>
<feature type="region of interest" description="Disordered" evidence="1">
    <location>
        <begin position="1"/>
        <end position="37"/>
    </location>
</feature>
<feature type="compositionally biased region" description="Low complexity" evidence="1">
    <location>
        <begin position="612"/>
        <end position="628"/>
    </location>
</feature>
<keyword evidence="3" id="KW-1185">Reference proteome</keyword>
<feature type="compositionally biased region" description="Acidic residues" evidence="1">
    <location>
        <begin position="19"/>
        <end position="31"/>
    </location>
</feature>
<feature type="region of interest" description="Disordered" evidence="1">
    <location>
        <begin position="505"/>
        <end position="653"/>
    </location>
</feature>
<sequence>MTMRAQEDNDEWSTSMREDDGESDSSGEDGADDVRIHATCNPMQAQLGQPALDIGTIDEAGIKFKDNPFAKAKRQAKLRESHALTSKTSSGSLPRQPSHRISPPATKPGANQKAEGSSTAARSQAQHHPMPPHTLLSPDEYSKPNAYPPGPSCPAGKEKTPRPSASQQMQSKEIPDGMSLPPSLAFLHSLHQSPSVTAREDSTLKLQECHEDDDATQPIPNSDDEPSPFAFNIQDADIGDQSITRDQEAQPASVPVAKRFGWPAPYASKLSIGVSSPAPVNPSRSPLRPAWIRTQRIGPSAGQLIFEPLAPELAKTATQTAIASQHSHVEHVQRKHPSSPSLESMSNFLSTFAYDENVHDVAQPSPVLRMQVPTRDGRSKLDSGRIFGQTWHSSSSTLAPTPSPPTTTALRPPQYENTESQSSVWPSLAQKYGPKAFRSGDQSDTSRSPPDRSQMERTDPRRWNVASNARSTTGKQLYEPLSGSNAVEDDDEIASWSTLSATRSLQKPRLHALQGPRPPSRAPPQPDLPQRLRATWRTKDDDQTFKSRIGTMTKSSRGGHASASGATIRLSSAFRLPLQSKTHGGTSRQDGRSREPVDGGQQSPPKRTRLNSAAPGPSQSAAGRPGPSFLDLSNRTSFAPTPLERWKAGWDHN</sequence>
<dbReference type="Proteomes" id="UP001176517">
    <property type="component" value="Unassembled WGS sequence"/>
</dbReference>
<feature type="compositionally biased region" description="Basic and acidic residues" evidence="1">
    <location>
        <begin position="449"/>
        <end position="462"/>
    </location>
</feature>
<feature type="compositionally biased region" description="Pro residues" evidence="1">
    <location>
        <begin position="516"/>
        <end position="527"/>
    </location>
</feature>
<feature type="compositionally biased region" description="Basic and acidic residues" evidence="1">
    <location>
        <begin position="198"/>
        <end position="209"/>
    </location>
</feature>